<protein>
    <submittedName>
        <fullName evidence="2">DUF397 domain-containing protein</fullName>
    </submittedName>
</protein>
<name>A0ABP5KLP4_9ACTN</name>
<sequence length="72" mass="7714">MSTEHSPDGLEWRRSSYSGGAGAKCVEVAAGDGVVHVRDSKTPRGPVLTFTPEAWAAFTAYACRTPGTVRRF</sequence>
<feature type="domain" description="DUF397" evidence="1">
    <location>
        <begin position="10"/>
        <end position="61"/>
    </location>
</feature>
<evidence type="ECO:0000259" key="1">
    <source>
        <dbReference type="Pfam" id="PF04149"/>
    </source>
</evidence>
<dbReference type="Pfam" id="PF04149">
    <property type="entry name" value="DUF397"/>
    <property type="match status" value="1"/>
</dbReference>
<dbReference type="RefSeq" id="WP_344291505.1">
    <property type="nucleotide sequence ID" value="NZ_BAAAPF010000149.1"/>
</dbReference>
<evidence type="ECO:0000313" key="3">
    <source>
        <dbReference type="Proteomes" id="UP001500443"/>
    </source>
</evidence>
<comment type="caution">
    <text evidence="2">The sequence shown here is derived from an EMBL/GenBank/DDBJ whole genome shotgun (WGS) entry which is preliminary data.</text>
</comment>
<organism evidence="2 3">
    <name type="scientific">Streptomyces synnematoformans</name>
    <dbReference type="NCBI Taxonomy" id="415721"/>
    <lineage>
        <taxon>Bacteria</taxon>
        <taxon>Bacillati</taxon>
        <taxon>Actinomycetota</taxon>
        <taxon>Actinomycetes</taxon>
        <taxon>Kitasatosporales</taxon>
        <taxon>Streptomycetaceae</taxon>
        <taxon>Streptomyces</taxon>
    </lineage>
</organism>
<dbReference type="EMBL" id="BAAAPF010000149">
    <property type="protein sequence ID" value="GAA2133062.1"/>
    <property type="molecule type" value="Genomic_DNA"/>
</dbReference>
<dbReference type="InterPro" id="IPR007278">
    <property type="entry name" value="DUF397"/>
</dbReference>
<proteinExistence type="predicted"/>
<keyword evidence="3" id="KW-1185">Reference proteome</keyword>
<dbReference type="Proteomes" id="UP001500443">
    <property type="component" value="Unassembled WGS sequence"/>
</dbReference>
<accession>A0ABP5KLP4</accession>
<gene>
    <name evidence="2" type="ORF">GCM10009802_41470</name>
</gene>
<reference evidence="3" key="1">
    <citation type="journal article" date="2019" name="Int. J. Syst. Evol. Microbiol.">
        <title>The Global Catalogue of Microorganisms (GCM) 10K type strain sequencing project: providing services to taxonomists for standard genome sequencing and annotation.</title>
        <authorList>
            <consortium name="The Broad Institute Genomics Platform"/>
            <consortium name="The Broad Institute Genome Sequencing Center for Infectious Disease"/>
            <person name="Wu L."/>
            <person name="Ma J."/>
        </authorList>
    </citation>
    <scope>NUCLEOTIDE SEQUENCE [LARGE SCALE GENOMIC DNA]</scope>
    <source>
        <strain evidence="3">JCM 15481</strain>
    </source>
</reference>
<evidence type="ECO:0000313" key="2">
    <source>
        <dbReference type="EMBL" id="GAA2133062.1"/>
    </source>
</evidence>